<evidence type="ECO:0000313" key="2">
    <source>
        <dbReference type="Proteomes" id="UP000887013"/>
    </source>
</evidence>
<proteinExistence type="predicted"/>
<protein>
    <submittedName>
        <fullName evidence="1">Uncharacterized protein</fullName>
    </submittedName>
</protein>
<organism evidence="1 2">
    <name type="scientific">Nephila pilipes</name>
    <name type="common">Giant wood spider</name>
    <name type="synonym">Nephila maculata</name>
    <dbReference type="NCBI Taxonomy" id="299642"/>
    <lineage>
        <taxon>Eukaryota</taxon>
        <taxon>Metazoa</taxon>
        <taxon>Ecdysozoa</taxon>
        <taxon>Arthropoda</taxon>
        <taxon>Chelicerata</taxon>
        <taxon>Arachnida</taxon>
        <taxon>Araneae</taxon>
        <taxon>Araneomorphae</taxon>
        <taxon>Entelegynae</taxon>
        <taxon>Araneoidea</taxon>
        <taxon>Nephilidae</taxon>
        <taxon>Nephila</taxon>
    </lineage>
</organism>
<accession>A0A8X6NIQ4</accession>
<dbReference type="EMBL" id="BMAW01009774">
    <property type="protein sequence ID" value="GFT15539.1"/>
    <property type="molecule type" value="Genomic_DNA"/>
</dbReference>
<evidence type="ECO:0000313" key="1">
    <source>
        <dbReference type="EMBL" id="GFT15539.1"/>
    </source>
</evidence>
<sequence length="45" mass="5156">KNKVVLPAQCYRKGLLKCAMGDECENQESSRMSQRAQYRLLGSKH</sequence>
<dbReference type="AlphaFoldDB" id="A0A8X6NIQ4"/>
<name>A0A8X6NIQ4_NEPPI</name>
<gene>
    <name evidence="1" type="ORF">NPIL_20711</name>
</gene>
<reference evidence="1" key="1">
    <citation type="submission" date="2020-08" db="EMBL/GenBank/DDBJ databases">
        <title>Multicomponent nature underlies the extraordinary mechanical properties of spider dragline silk.</title>
        <authorList>
            <person name="Kono N."/>
            <person name="Nakamura H."/>
            <person name="Mori M."/>
            <person name="Yoshida Y."/>
            <person name="Ohtoshi R."/>
            <person name="Malay A.D."/>
            <person name="Moran D.A.P."/>
            <person name="Tomita M."/>
            <person name="Numata K."/>
            <person name="Arakawa K."/>
        </authorList>
    </citation>
    <scope>NUCLEOTIDE SEQUENCE</scope>
</reference>
<feature type="non-terminal residue" evidence="1">
    <location>
        <position position="1"/>
    </location>
</feature>
<keyword evidence="2" id="KW-1185">Reference proteome</keyword>
<comment type="caution">
    <text evidence="1">The sequence shown here is derived from an EMBL/GenBank/DDBJ whole genome shotgun (WGS) entry which is preliminary data.</text>
</comment>
<dbReference type="Proteomes" id="UP000887013">
    <property type="component" value="Unassembled WGS sequence"/>
</dbReference>